<dbReference type="EMBL" id="LAZR01001038">
    <property type="protein sequence ID" value="KKN52018.1"/>
    <property type="molecule type" value="Genomic_DNA"/>
</dbReference>
<gene>
    <name evidence="1" type="ORF">LCGC14_0616700</name>
</gene>
<accession>A0A0F9UEI4</accession>
<proteinExistence type="predicted"/>
<sequence>MEKRGYGKSRRGHIFKDYGDFYVSLSFRGENGILSALVIYFRDFDNKLFPVKKGRSSVRNYSNRRGHLVYNIKTWDSVFALMKKCKLINLSYIGKAKRDISCLVKFEEEDDGS</sequence>
<dbReference type="AlphaFoldDB" id="A0A0F9UEI4"/>
<organism evidence="1">
    <name type="scientific">marine sediment metagenome</name>
    <dbReference type="NCBI Taxonomy" id="412755"/>
    <lineage>
        <taxon>unclassified sequences</taxon>
        <taxon>metagenomes</taxon>
        <taxon>ecological metagenomes</taxon>
    </lineage>
</organism>
<comment type="caution">
    <text evidence="1">The sequence shown here is derived from an EMBL/GenBank/DDBJ whole genome shotgun (WGS) entry which is preliminary data.</text>
</comment>
<reference evidence="1" key="1">
    <citation type="journal article" date="2015" name="Nature">
        <title>Complex archaea that bridge the gap between prokaryotes and eukaryotes.</title>
        <authorList>
            <person name="Spang A."/>
            <person name="Saw J.H."/>
            <person name="Jorgensen S.L."/>
            <person name="Zaremba-Niedzwiedzka K."/>
            <person name="Martijn J."/>
            <person name="Lind A.E."/>
            <person name="van Eijk R."/>
            <person name="Schleper C."/>
            <person name="Guy L."/>
            <person name="Ettema T.J."/>
        </authorList>
    </citation>
    <scope>NUCLEOTIDE SEQUENCE</scope>
</reference>
<evidence type="ECO:0000313" key="1">
    <source>
        <dbReference type="EMBL" id="KKN52018.1"/>
    </source>
</evidence>
<name>A0A0F9UEI4_9ZZZZ</name>
<protein>
    <submittedName>
        <fullName evidence="1">Uncharacterized protein</fullName>
    </submittedName>
</protein>